<dbReference type="GO" id="GO:0016579">
    <property type="term" value="P:protein deubiquitination"/>
    <property type="evidence" value="ECO:0007669"/>
    <property type="project" value="InterPro"/>
</dbReference>
<dbReference type="SUPFAM" id="SSF54001">
    <property type="entry name" value="Cysteine proteinases"/>
    <property type="match status" value="1"/>
</dbReference>
<reference evidence="5" key="1">
    <citation type="submission" date="2022-11" db="UniProtKB">
        <authorList>
            <consortium name="WormBaseParasite"/>
        </authorList>
    </citation>
    <scope>IDENTIFICATION</scope>
</reference>
<name>A0A915P9K5_9BILA</name>
<evidence type="ECO:0000313" key="4">
    <source>
        <dbReference type="Proteomes" id="UP000887560"/>
    </source>
</evidence>
<dbReference type="GO" id="GO:0004843">
    <property type="term" value="F:cysteine-type deubiquitinase activity"/>
    <property type="evidence" value="ECO:0007669"/>
    <property type="project" value="UniProtKB-EC"/>
</dbReference>
<dbReference type="AlphaFoldDB" id="A0A915P9K5"/>
<dbReference type="InterPro" id="IPR038765">
    <property type="entry name" value="Papain-like_cys_pep_sf"/>
</dbReference>
<dbReference type="InterPro" id="IPR050185">
    <property type="entry name" value="Ub_carboxyl-term_hydrolase"/>
</dbReference>
<evidence type="ECO:0000256" key="1">
    <source>
        <dbReference type="ARBA" id="ARBA00000707"/>
    </source>
</evidence>
<dbReference type="Gene3D" id="2.40.10.10">
    <property type="entry name" value="Trypsin-like serine proteases"/>
    <property type="match status" value="1"/>
</dbReference>
<feature type="domain" description="Peptidase C19 ubiquitin carboxyl-terminal hydrolase" evidence="3">
    <location>
        <begin position="187"/>
        <end position="299"/>
    </location>
</feature>
<protein>
    <recommendedName>
        <fullName evidence="2">ubiquitinyl hydrolase 1</fullName>
        <ecNumber evidence="2">3.4.19.12</ecNumber>
    </recommendedName>
</protein>
<keyword evidence="4" id="KW-1185">Reference proteome</keyword>
<dbReference type="CDD" id="cd02257">
    <property type="entry name" value="Peptidase_C19"/>
    <property type="match status" value="1"/>
</dbReference>
<dbReference type="InterPro" id="IPR001394">
    <property type="entry name" value="Peptidase_C19_UCH"/>
</dbReference>
<dbReference type="SUPFAM" id="SSF50494">
    <property type="entry name" value="Trypsin-like serine proteases"/>
    <property type="match status" value="1"/>
</dbReference>
<dbReference type="Pfam" id="PF00443">
    <property type="entry name" value="UCH"/>
    <property type="match status" value="1"/>
</dbReference>
<dbReference type="Gene3D" id="3.90.70.10">
    <property type="entry name" value="Cysteine proteinases"/>
    <property type="match status" value="1"/>
</dbReference>
<dbReference type="Proteomes" id="UP000887560">
    <property type="component" value="Unplaced"/>
</dbReference>
<evidence type="ECO:0000259" key="3">
    <source>
        <dbReference type="Pfam" id="PF00443"/>
    </source>
</evidence>
<comment type="catalytic activity">
    <reaction evidence="1">
        <text>Thiol-dependent hydrolysis of ester, thioester, amide, peptide and isopeptide bonds formed by the C-terminal Gly of ubiquitin (a 76-residue protein attached to proteins as an intracellular targeting signal).</text>
        <dbReference type="EC" id="3.4.19.12"/>
    </reaction>
</comment>
<dbReference type="InterPro" id="IPR009003">
    <property type="entry name" value="Peptidase_S1_PA"/>
</dbReference>
<dbReference type="InterPro" id="IPR043504">
    <property type="entry name" value="Peptidase_S1_PA_chymotrypsin"/>
</dbReference>
<dbReference type="PANTHER" id="PTHR21646">
    <property type="entry name" value="UBIQUITIN CARBOXYL-TERMINAL HYDROLASE"/>
    <property type="match status" value="1"/>
</dbReference>
<dbReference type="EC" id="3.4.19.12" evidence="2"/>
<evidence type="ECO:0000313" key="5">
    <source>
        <dbReference type="WBParaSite" id="scf7180000424608.g13556"/>
    </source>
</evidence>
<proteinExistence type="predicted"/>
<organism evidence="4 5">
    <name type="scientific">Meloidogyne floridensis</name>
    <dbReference type="NCBI Taxonomy" id="298350"/>
    <lineage>
        <taxon>Eukaryota</taxon>
        <taxon>Metazoa</taxon>
        <taxon>Ecdysozoa</taxon>
        <taxon>Nematoda</taxon>
        <taxon>Chromadorea</taxon>
        <taxon>Rhabditida</taxon>
        <taxon>Tylenchina</taxon>
        <taxon>Tylenchomorpha</taxon>
        <taxon>Tylenchoidea</taxon>
        <taxon>Meloidogynidae</taxon>
        <taxon>Meloidogyninae</taxon>
        <taxon>Meloidogyne</taxon>
    </lineage>
</organism>
<evidence type="ECO:0000256" key="2">
    <source>
        <dbReference type="ARBA" id="ARBA00012759"/>
    </source>
</evidence>
<accession>A0A915P9K5</accession>
<sequence>MNKNALMKHQQLINYIELDNGVDKQEISERKAVLVQNVQKNVPLKQSKSFTNLSVAGVSLKRSCSCRQINMEMDNKSVCSLDWESDFDDCFGGVYQIGGETCIECHPQANGKTGLTADEKMALASHEAGHAFVAFLLGVPVSYPAGFVEHRDNIYLIYDNNIEKISNDYDTKIRSNISSRIYDIFRNVQIRLNVDMDITWADSNTDLQSCLEKHFQTYTSNEMCPRCPNMEIPATLYIWKLPQIFVIHLGFFYSDGKNNNRFMEFPMEELDITNYLHHISADNELEKSNLIYSLYAILKARVKVLGTTIADNKHMFYTNGSLEMGDSGGPLVFEDSGKRVIGGIHHGTAVIFDKYNRKKEISLFVRVYDHVNWVNKQIDYNM</sequence>
<dbReference type="WBParaSite" id="scf7180000424608.g13556">
    <property type="protein sequence ID" value="scf7180000424608.g13556"/>
    <property type="gene ID" value="scf7180000424608.g13556"/>
</dbReference>